<keyword evidence="5 8" id="KW-0648">Protein biosynthesis</keyword>
<evidence type="ECO:0000256" key="4">
    <source>
        <dbReference type="ARBA" id="ARBA00022840"/>
    </source>
</evidence>
<keyword evidence="1 8" id="KW-0436">Ligase</keyword>
<dbReference type="SMR" id="A0A8H6BV01"/>
<evidence type="ECO:0000256" key="2">
    <source>
        <dbReference type="ARBA" id="ARBA00022741"/>
    </source>
</evidence>
<dbReference type="CDD" id="cd21422">
    <property type="entry name" value="GatF"/>
    <property type="match status" value="1"/>
</dbReference>
<dbReference type="GO" id="GO:0070681">
    <property type="term" value="P:glutaminyl-tRNAGln biosynthesis via transamidation"/>
    <property type="evidence" value="ECO:0007669"/>
    <property type="project" value="UniProtKB-UniRule"/>
</dbReference>
<keyword evidence="7 8" id="KW-0472">Membrane</keyword>
<evidence type="ECO:0000256" key="7">
    <source>
        <dbReference type="ARBA" id="ARBA00023136"/>
    </source>
</evidence>
<comment type="similarity">
    <text evidence="8">Belongs to the GatF family.</text>
</comment>
<keyword evidence="2 8" id="KW-0547">Nucleotide-binding</keyword>
<name>A0A8H6BV01_CANAX</name>
<evidence type="ECO:0000256" key="1">
    <source>
        <dbReference type="ARBA" id="ARBA00022598"/>
    </source>
</evidence>
<evidence type="ECO:0000256" key="3">
    <source>
        <dbReference type="ARBA" id="ARBA00022792"/>
    </source>
</evidence>
<organism evidence="9 10">
    <name type="scientific">Candida albicans</name>
    <name type="common">Yeast</name>
    <dbReference type="NCBI Taxonomy" id="5476"/>
    <lineage>
        <taxon>Eukaryota</taxon>
        <taxon>Fungi</taxon>
        <taxon>Dikarya</taxon>
        <taxon>Ascomycota</taxon>
        <taxon>Saccharomycotina</taxon>
        <taxon>Pichiomycetes</taxon>
        <taxon>Debaryomycetaceae</taxon>
        <taxon>Candida/Lodderomyces clade</taxon>
        <taxon>Candida</taxon>
    </lineage>
</organism>
<dbReference type="GO" id="GO:0005743">
    <property type="term" value="C:mitochondrial inner membrane"/>
    <property type="evidence" value="ECO:0007669"/>
    <property type="project" value="UniProtKB-SubCell"/>
</dbReference>
<dbReference type="InterPro" id="IPR027499">
    <property type="entry name" value="GatF"/>
</dbReference>
<evidence type="ECO:0000313" key="9">
    <source>
        <dbReference type="EMBL" id="KAF6063881.1"/>
    </source>
</evidence>
<evidence type="ECO:0000256" key="8">
    <source>
        <dbReference type="HAMAP-Rule" id="MF_03151"/>
    </source>
</evidence>
<dbReference type="Proteomes" id="UP000536275">
    <property type="component" value="Unassembled WGS sequence"/>
</dbReference>
<proteinExistence type="inferred from homology"/>
<dbReference type="GO" id="GO:0030956">
    <property type="term" value="C:glutamyl-tRNA(Gln) amidotransferase complex"/>
    <property type="evidence" value="ECO:0007669"/>
    <property type="project" value="UniProtKB-UniRule"/>
</dbReference>
<keyword evidence="6 8" id="KW-0496">Mitochondrion</keyword>
<keyword evidence="3 8" id="KW-0999">Mitochondrion inner membrane</keyword>
<dbReference type="EMBL" id="JABWAD010000060">
    <property type="protein sequence ID" value="KAF6063881.1"/>
    <property type="molecule type" value="Genomic_DNA"/>
</dbReference>
<evidence type="ECO:0000256" key="5">
    <source>
        <dbReference type="ARBA" id="ARBA00022917"/>
    </source>
</evidence>
<comment type="catalytic activity">
    <reaction evidence="8">
        <text>L-glutamyl-tRNA(Gln) + L-glutamine + ATP + H2O = L-glutaminyl-tRNA(Gln) + L-glutamate + ADP + phosphate + H(+)</text>
        <dbReference type="Rhea" id="RHEA:17521"/>
        <dbReference type="Rhea" id="RHEA-COMP:9681"/>
        <dbReference type="Rhea" id="RHEA-COMP:9684"/>
        <dbReference type="ChEBI" id="CHEBI:15377"/>
        <dbReference type="ChEBI" id="CHEBI:15378"/>
        <dbReference type="ChEBI" id="CHEBI:29985"/>
        <dbReference type="ChEBI" id="CHEBI:30616"/>
        <dbReference type="ChEBI" id="CHEBI:43474"/>
        <dbReference type="ChEBI" id="CHEBI:58359"/>
        <dbReference type="ChEBI" id="CHEBI:78520"/>
        <dbReference type="ChEBI" id="CHEBI:78521"/>
        <dbReference type="ChEBI" id="CHEBI:456216"/>
    </reaction>
</comment>
<dbReference type="HAMAP" id="MF_03151">
    <property type="entry name" value="GatF"/>
    <property type="match status" value="1"/>
</dbReference>
<comment type="caution">
    <text evidence="9">The sequence shown here is derived from an EMBL/GenBank/DDBJ whole genome shotgun (WGS) entry which is preliminary data.</text>
</comment>
<dbReference type="EC" id="6.3.5.-" evidence="8"/>
<protein>
    <recommendedName>
        <fullName evidence="8">Glutamyl-tRNA(Gln) amidotransferase subunit F, mitochondrial</fullName>
        <shortName evidence="8">Glu-AdT subunit F</shortName>
        <ecNumber evidence="8">6.3.5.-</ecNumber>
    </recommendedName>
</protein>
<comment type="subunit">
    <text evidence="8">Subunit of the heterotrimeric GatFAB amidotransferase (AdT) complex, composed of A, B and F subunits.</text>
</comment>
<accession>A0A8H6BV01</accession>
<reference evidence="9 10" key="1">
    <citation type="submission" date="2020-03" db="EMBL/GenBank/DDBJ databases">
        <title>FDA dAtabase for Regulatory Grade micrObial Sequences (FDA-ARGOS): Supporting development and validation of Infectious Disease Dx tests.</title>
        <authorList>
            <person name="Campos J."/>
            <person name="Goldberg B."/>
            <person name="Tallon L."/>
            <person name="Sadzewicz L."/>
            <person name="Vavikolanu K."/>
            <person name="Mehta A."/>
            <person name="Aluvathingal J."/>
            <person name="Nadendla S."/>
            <person name="Nandy P."/>
            <person name="Geyer C."/>
            <person name="Yan Y."/>
            <person name="Sichtig H."/>
        </authorList>
    </citation>
    <scope>NUCLEOTIDE SEQUENCE [LARGE SCALE GENOMIC DNA]</scope>
    <source>
        <strain evidence="9 10">FDAARGOS_656</strain>
    </source>
</reference>
<dbReference type="GO" id="GO:0005524">
    <property type="term" value="F:ATP binding"/>
    <property type="evidence" value="ECO:0007669"/>
    <property type="project" value="UniProtKB-KW"/>
</dbReference>
<gene>
    <name evidence="8" type="primary">GTF1</name>
    <name evidence="9" type="ORF">FOB64_005479</name>
</gene>
<comment type="subcellular location">
    <subcellularLocation>
        <location evidence="8">Mitochondrion inner membrane</location>
        <topology evidence="8">Peripheral membrane protein</topology>
        <orientation evidence="8">Matrix side</orientation>
    </subcellularLocation>
</comment>
<evidence type="ECO:0000256" key="6">
    <source>
        <dbReference type="ARBA" id="ARBA00023128"/>
    </source>
</evidence>
<dbReference type="GO" id="GO:0032543">
    <property type="term" value="P:mitochondrial translation"/>
    <property type="evidence" value="ECO:0007669"/>
    <property type="project" value="UniProtKB-UniRule"/>
</dbReference>
<keyword evidence="4 8" id="KW-0067">ATP-binding</keyword>
<sequence length="165" mass="18977">MKSILRSTTRNLITSSRRFENLKTTEEIRNFLAESTWSINELLKSPTGSSQPEVSPEIVKKMLKLSGLNDLKDDQSVTKALNLQMMFINHLYDNDHETVTPSPKRNENNGIFRLLASDHLPQRPLELNNLLKQINELKPDPSKGEVDFTISDLQRDSFVINKRKE</sequence>
<dbReference type="Pfam" id="PF20977">
    <property type="entry name" value="GatF"/>
    <property type="match status" value="1"/>
</dbReference>
<evidence type="ECO:0000313" key="10">
    <source>
        <dbReference type="Proteomes" id="UP000536275"/>
    </source>
</evidence>
<comment type="function">
    <text evidence="8">Allows the formation of correctly charged Gln-tRNA(Gln) through the transamidation of misacylated Glu-tRNA(Gln) in the mitochondria. The reaction takes place in the presence of glutamine and ATP through an activated gamma-phospho-Glu-tRNA(Gln). Required for proper protein synthesis within the mitochondrion.</text>
</comment>
<dbReference type="AlphaFoldDB" id="A0A8H6BV01"/>
<dbReference type="GO" id="GO:0050567">
    <property type="term" value="F:glutaminyl-tRNA synthase (glutamine-hydrolyzing) activity"/>
    <property type="evidence" value="ECO:0007669"/>
    <property type="project" value="UniProtKB-UniRule"/>
</dbReference>